<keyword evidence="5" id="KW-1185">Reference proteome</keyword>
<dbReference type="Pfam" id="PF01613">
    <property type="entry name" value="Flavin_Reduct"/>
    <property type="match status" value="1"/>
</dbReference>
<evidence type="ECO:0000256" key="2">
    <source>
        <dbReference type="ARBA" id="ARBA00023002"/>
    </source>
</evidence>
<gene>
    <name evidence="4" type="ORF">AGRA3207_003617</name>
</gene>
<reference evidence="4" key="1">
    <citation type="submission" date="2020-07" db="EMBL/GenBank/DDBJ databases">
        <authorList>
            <person name="Tarantini F.S."/>
            <person name="Hong K.W."/>
            <person name="Chan K.G."/>
        </authorList>
    </citation>
    <scope>NUCLEOTIDE SEQUENCE</scope>
    <source>
        <strain evidence="4">32-07</strain>
    </source>
</reference>
<dbReference type="PANTHER" id="PTHR30466">
    <property type="entry name" value="FLAVIN REDUCTASE"/>
    <property type="match status" value="1"/>
</dbReference>
<sequence length="163" mass="17125">MSIEAAHFRRVLGHVPTGVAVVTAAAPAGPAGFVVGTFTSVSLRPPLVSFCADVGSRAWTAMRDGTRFGVNVLAADQSGLCGRFARPPAERFDGVGWSPCAHGLPRLDGALAWLCCARFSVHRAGDHDLVLATVEELEVLRDADPLVFHRGSYSRPATLSGAS</sequence>
<keyword evidence="2" id="KW-0560">Oxidoreductase</keyword>
<dbReference type="SMART" id="SM00903">
    <property type="entry name" value="Flavin_Reduct"/>
    <property type="match status" value="1"/>
</dbReference>
<dbReference type="InterPro" id="IPR012349">
    <property type="entry name" value="Split_barrel_FMN-bd"/>
</dbReference>
<dbReference type="RefSeq" id="WP_231335873.1">
    <property type="nucleotide sequence ID" value="NZ_CP059572.1"/>
</dbReference>
<name>A0ABX8QVC1_9ACTN</name>
<dbReference type="EMBL" id="CP059572">
    <property type="protein sequence ID" value="QXJ22593.1"/>
    <property type="molecule type" value="Genomic_DNA"/>
</dbReference>
<evidence type="ECO:0000313" key="4">
    <source>
        <dbReference type="EMBL" id="QXJ22593.1"/>
    </source>
</evidence>
<organism evidence="4 5">
    <name type="scientific">Actinomadura graeca</name>
    <dbReference type="NCBI Taxonomy" id="2750812"/>
    <lineage>
        <taxon>Bacteria</taxon>
        <taxon>Bacillati</taxon>
        <taxon>Actinomycetota</taxon>
        <taxon>Actinomycetes</taxon>
        <taxon>Streptosporangiales</taxon>
        <taxon>Thermomonosporaceae</taxon>
        <taxon>Actinomadura</taxon>
    </lineage>
</organism>
<dbReference type="SUPFAM" id="SSF50475">
    <property type="entry name" value="FMN-binding split barrel"/>
    <property type="match status" value="1"/>
</dbReference>
<dbReference type="PANTHER" id="PTHR30466:SF11">
    <property type="entry name" value="FLAVIN-DEPENDENT MONOOXYGENASE, REDUCTASE SUBUNIT HSAB"/>
    <property type="match status" value="1"/>
</dbReference>
<evidence type="ECO:0000256" key="1">
    <source>
        <dbReference type="ARBA" id="ARBA00008898"/>
    </source>
</evidence>
<protein>
    <submittedName>
        <fullName evidence="4">Flavin reductase family protein</fullName>
    </submittedName>
</protein>
<comment type="similarity">
    <text evidence="1">Belongs to the non-flavoprotein flavin reductase family.</text>
</comment>
<proteinExistence type="inferred from homology"/>
<dbReference type="InterPro" id="IPR050268">
    <property type="entry name" value="NADH-dep_flavin_reductase"/>
</dbReference>
<dbReference type="Proteomes" id="UP001049518">
    <property type="component" value="Chromosome"/>
</dbReference>
<dbReference type="InterPro" id="IPR002563">
    <property type="entry name" value="Flavin_Rdtase-like_dom"/>
</dbReference>
<evidence type="ECO:0000313" key="5">
    <source>
        <dbReference type="Proteomes" id="UP001049518"/>
    </source>
</evidence>
<accession>A0ABX8QVC1</accession>
<feature type="domain" description="Flavin reductase like" evidence="3">
    <location>
        <begin position="12"/>
        <end position="155"/>
    </location>
</feature>
<dbReference type="Gene3D" id="2.30.110.10">
    <property type="entry name" value="Electron Transport, Fmn-binding Protein, Chain A"/>
    <property type="match status" value="1"/>
</dbReference>
<evidence type="ECO:0000259" key="3">
    <source>
        <dbReference type="SMART" id="SM00903"/>
    </source>
</evidence>